<dbReference type="RefSeq" id="WP_378238707.1">
    <property type="nucleotide sequence ID" value="NZ_JBHRWK010000014.1"/>
</dbReference>
<evidence type="ECO:0000313" key="4">
    <source>
        <dbReference type="Proteomes" id="UP001595645"/>
    </source>
</evidence>
<feature type="transmembrane region" description="Helical" evidence="2">
    <location>
        <begin position="158"/>
        <end position="182"/>
    </location>
</feature>
<keyword evidence="2" id="KW-0472">Membrane</keyword>
<feature type="transmembrane region" description="Helical" evidence="2">
    <location>
        <begin position="97"/>
        <end position="117"/>
    </location>
</feature>
<reference evidence="4" key="1">
    <citation type="journal article" date="2019" name="Int. J. Syst. Evol. Microbiol.">
        <title>The Global Catalogue of Microorganisms (GCM) 10K type strain sequencing project: providing services to taxonomists for standard genome sequencing and annotation.</title>
        <authorList>
            <consortium name="The Broad Institute Genomics Platform"/>
            <consortium name="The Broad Institute Genome Sequencing Center for Infectious Disease"/>
            <person name="Wu L."/>
            <person name="Ma J."/>
        </authorList>
    </citation>
    <scope>NUCLEOTIDE SEQUENCE [LARGE SCALE GENOMIC DNA]</scope>
    <source>
        <strain evidence="4">CGMCC 4.7676</strain>
    </source>
</reference>
<dbReference type="Proteomes" id="UP001595645">
    <property type="component" value="Unassembled WGS sequence"/>
</dbReference>
<comment type="caution">
    <text evidence="3">The sequence shown here is derived from an EMBL/GenBank/DDBJ whole genome shotgun (WGS) entry which is preliminary data.</text>
</comment>
<feature type="region of interest" description="Disordered" evidence="1">
    <location>
        <begin position="414"/>
        <end position="494"/>
    </location>
</feature>
<keyword evidence="2" id="KW-1133">Transmembrane helix</keyword>
<feature type="transmembrane region" description="Helical" evidence="2">
    <location>
        <begin position="129"/>
        <end position="152"/>
    </location>
</feature>
<dbReference type="InterPro" id="IPR045931">
    <property type="entry name" value="DUF6350"/>
</dbReference>
<keyword evidence="2" id="KW-0812">Transmembrane</keyword>
<feature type="transmembrane region" description="Helical" evidence="2">
    <location>
        <begin position="302"/>
        <end position="322"/>
    </location>
</feature>
<evidence type="ECO:0000256" key="2">
    <source>
        <dbReference type="SAM" id="Phobius"/>
    </source>
</evidence>
<protein>
    <submittedName>
        <fullName evidence="3">DUF6350 family protein</fullName>
    </submittedName>
</protein>
<accession>A0ABV7NWE1</accession>
<keyword evidence="4" id="KW-1185">Reference proteome</keyword>
<feature type="transmembrane region" description="Helical" evidence="2">
    <location>
        <begin position="203"/>
        <end position="229"/>
    </location>
</feature>
<proteinExistence type="predicted"/>
<feature type="compositionally biased region" description="Acidic residues" evidence="1">
    <location>
        <begin position="414"/>
        <end position="473"/>
    </location>
</feature>
<feature type="transmembrane region" description="Helical" evidence="2">
    <location>
        <begin position="261"/>
        <end position="282"/>
    </location>
</feature>
<organism evidence="3 4">
    <name type="scientific">Amycolatopsis speibonae</name>
    <dbReference type="NCBI Taxonomy" id="1450224"/>
    <lineage>
        <taxon>Bacteria</taxon>
        <taxon>Bacillati</taxon>
        <taxon>Actinomycetota</taxon>
        <taxon>Actinomycetes</taxon>
        <taxon>Pseudonocardiales</taxon>
        <taxon>Pseudonocardiaceae</taxon>
        <taxon>Amycolatopsis</taxon>
    </lineage>
</organism>
<feature type="transmembrane region" description="Helical" evidence="2">
    <location>
        <begin position="37"/>
        <end position="64"/>
    </location>
</feature>
<dbReference type="EMBL" id="JBHRWK010000014">
    <property type="protein sequence ID" value="MFC3450040.1"/>
    <property type="molecule type" value="Genomic_DNA"/>
</dbReference>
<dbReference type="Pfam" id="PF19877">
    <property type="entry name" value="DUF6350"/>
    <property type="match status" value="1"/>
</dbReference>
<sequence length="494" mass="50601">MVRIMKLLTRDERPPGEEPVSDLVPEPEVSRAKRVRVLLAAACAPLLFSYTAVALVLAVVAFAADRTRFSATGTLLAAGPGWLASWQVELELGGHPLGVLPLLPTLVVAWLVARAAARAARRLGGGTPADAIPVVTVTAGAHALFGVLIALMTGGSPIAVSSLTAFCVPGLLAGLAAIAGTAKVCGLPTVVRDRFDPVAVHGLRAGALGLAGMLACGAVVFTAATALSWSTVDSLFEPGFGTSFGMFVLSVAYLPNAVVAALSFITGPGFSVGSLTVGMFGYQEGRLPGVPVLAGIPSHHAVWWPVLLLLPALVGVLVGWRIRTIDEDPMPRIRAVAVAGALVAFGCVILGTLSGGRLGDGPLDPVSVPVGVASVIAFCWIVIPGGFVAFFAGAHEPPEPPGDPDAEVVTEDVAEAEDTVEPEEDEAAETADEPEAGLDEEFDDEAEAELALELGEELDETSAEAEPEPEPEQDAAVTESTDGSGDESAPGGDR</sequence>
<name>A0ABV7NWE1_9PSEU</name>
<evidence type="ECO:0000313" key="3">
    <source>
        <dbReference type="EMBL" id="MFC3450040.1"/>
    </source>
</evidence>
<feature type="transmembrane region" description="Helical" evidence="2">
    <location>
        <begin position="235"/>
        <end position="254"/>
    </location>
</feature>
<feature type="transmembrane region" description="Helical" evidence="2">
    <location>
        <begin position="366"/>
        <end position="392"/>
    </location>
</feature>
<evidence type="ECO:0000256" key="1">
    <source>
        <dbReference type="SAM" id="MobiDB-lite"/>
    </source>
</evidence>
<feature type="transmembrane region" description="Helical" evidence="2">
    <location>
        <begin position="334"/>
        <end position="354"/>
    </location>
</feature>
<gene>
    <name evidence="3" type="ORF">ACFOSH_11420</name>
</gene>